<proteinExistence type="predicted"/>
<name>M7BCA8_CHEMY</name>
<evidence type="ECO:0000313" key="1">
    <source>
        <dbReference type="EMBL" id="EMP33215.1"/>
    </source>
</evidence>
<dbReference type="Proteomes" id="UP000031443">
    <property type="component" value="Unassembled WGS sequence"/>
</dbReference>
<dbReference type="EMBL" id="KB536686">
    <property type="protein sequence ID" value="EMP33215.1"/>
    <property type="molecule type" value="Genomic_DNA"/>
</dbReference>
<protein>
    <submittedName>
        <fullName evidence="1">Uncharacterized protein</fullName>
    </submittedName>
</protein>
<reference evidence="2" key="1">
    <citation type="journal article" date="2013" name="Nat. Genet.">
        <title>The draft genomes of soft-shell turtle and green sea turtle yield insights into the development and evolution of the turtle-specific body plan.</title>
        <authorList>
            <person name="Wang Z."/>
            <person name="Pascual-Anaya J."/>
            <person name="Zadissa A."/>
            <person name="Li W."/>
            <person name="Niimura Y."/>
            <person name="Huang Z."/>
            <person name="Li C."/>
            <person name="White S."/>
            <person name="Xiong Z."/>
            <person name="Fang D."/>
            <person name="Wang B."/>
            <person name="Ming Y."/>
            <person name="Chen Y."/>
            <person name="Zheng Y."/>
            <person name="Kuraku S."/>
            <person name="Pignatelli M."/>
            <person name="Herrero J."/>
            <person name="Beal K."/>
            <person name="Nozawa M."/>
            <person name="Li Q."/>
            <person name="Wang J."/>
            <person name="Zhang H."/>
            <person name="Yu L."/>
            <person name="Shigenobu S."/>
            <person name="Wang J."/>
            <person name="Liu J."/>
            <person name="Flicek P."/>
            <person name="Searle S."/>
            <person name="Wang J."/>
            <person name="Kuratani S."/>
            <person name="Yin Y."/>
            <person name="Aken B."/>
            <person name="Zhang G."/>
            <person name="Irie N."/>
        </authorList>
    </citation>
    <scope>NUCLEOTIDE SEQUENCE [LARGE SCALE GENOMIC DNA]</scope>
</reference>
<accession>M7BCA8</accession>
<sequence>MNGGYWELQSAKPVDAAGTRSQDPVLKLGLKKTNNPPKAPSIVKLVIKMVHYSFAIIAAIKRPIVIFPLLHLLSVTLYNGVDHYGTPVAMAVVQSVSKRQ</sequence>
<organism evidence="1 2">
    <name type="scientific">Chelonia mydas</name>
    <name type="common">Green sea-turtle</name>
    <name type="synonym">Chelonia agassizi</name>
    <dbReference type="NCBI Taxonomy" id="8469"/>
    <lineage>
        <taxon>Eukaryota</taxon>
        <taxon>Metazoa</taxon>
        <taxon>Chordata</taxon>
        <taxon>Craniata</taxon>
        <taxon>Vertebrata</taxon>
        <taxon>Euteleostomi</taxon>
        <taxon>Archelosauria</taxon>
        <taxon>Testudinata</taxon>
        <taxon>Testudines</taxon>
        <taxon>Cryptodira</taxon>
        <taxon>Durocryptodira</taxon>
        <taxon>Americhelydia</taxon>
        <taxon>Chelonioidea</taxon>
        <taxon>Cheloniidae</taxon>
        <taxon>Chelonia</taxon>
    </lineage>
</organism>
<dbReference type="AlphaFoldDB" id="M7BCA8"/>
<keyword evidence="2" id="KW-1185">Reference proteome</keyword>
<evidence type="ECO:0000313" key="2">
    <source>
        <dbReference type="Proteomes" id="UP000031443"/>
    </source>
</evidence>
<gene>
    <name evidence="1" type="ORF">UY3_09644</name>
</gene>